<dbReference type="GO" id="GO:0022857">
    <property type="term" value="F:transmembrane transporter activity"/>
    <property type="evidence" value="ECO:0007669"/>
    <property type="project" value="InterPro"/>
</dbReference>
<evidence type="ECO:0000256" key="7">
    <source>
        <dbReference type="SAM" id="Phobius"/>
    </source>
</evidence>
<evidence type="ECO:0000256" key="1">
    <source>
        <dbReference type="ARBA" id="ARBA00004141"/>
    </source>
</evidence>
<protein>
    <recommendedName>
        <fullName evidence="9">Sodium:solute symporter family protein</fullName>
    </recommendedName>
</protein>
<dbReference type="PROSITE" id="PS50283">
    <property type="entry name" value="NA_SOLUT_SYMP_3"/>
    <property type="match status" value="1"/>
</dbReference>
<dbReference type="InterPro" id="IPR050277">
    <property type="entry name" value="Sodium:Solute_Symporter"/>
</dbReference>
<feature type="transmembrane region" description="Helical" evidence="7">
    <location>
        <begin position="183"/>
        <end position="202"/>
    </location>
</feature>
<dbReference type="PANTHER" id="PTHR48086:SF7">
    <property type="entry name" value="SODIUM-SOLUTE SYMPORTER-RELATED"/>
    <property type="match status" value="1"/>
</dbReference>
<feature type="transmembrane region" description="Helical" evidence="7">
    <location>
        <begin position="77"/>
        <end position="96"/>
    </location>
</feature>
<feature type="transmembrane region" description="Helical" evidence="7">
    <location>
        <begin position="38"/>
        <end position="57"/>
    </location>
</feature>
<evidence type="ECO:0000256" key="5">
    <source>
        <dbReference type="ARBA" id="ARBA00022989"/>
    </source>
</evidence>
<feature type="transmembrane region" description="Helical" evidence="7">
    <location>
        <begin position="153"/>
        <end position="176"/>
    </location>
</feature>
<feature type="transmembrane region" description="Helical" evidence="7">
    <location>
        <begin position="378"/>
        <end position="394"/>
    </location>
</feature>
<feature type="transmembrane region" description="Helical" evidence="7">
    <location>
        <begin position="313"/>
        <end position="336"/>
    </location>
</feature>
<gene>
    <name evidence="8" type="ORF">METZ01_LOCUS84564</name>
</gene>
<evidence type="ECO:0000256" key="6">
    <source>
        <dbReference type="ARBA" id="ARBA00023136"/>
    </source>
</evidence>
<dbReference type="CDD" id="cd10322">
    <property type="entry name" value="SLC5sbd"/>
    <property type="match status" value="1"/>
</dbReference>
<evidence type="ECO:0000313" key="8">
    <source>
        <dbReference type="EMBL" id="SVA31710.1"/>
    </source>
</evidence>
<evidence type="ECO:0000256" key="2">
    <source>
        <dbReference type="ARBA" id="ARBA00006434"/>
    </source>
</evidence>
<feature type="transmembrane region" description="Helical" evidence="7">
    <location>
        <begin position="400"/>
        <end position="422"/>
    </location>
</feature>
<dbReference type="Gene3D" id="1.20.1730.10">
    <property type="entry name" value="Sodium/glucose cotransporter"/>
    <property type="match status" value="1"/>
</dbReference>
<keyword evidence="5 7" id="KW-1133">Transmembrane helix</keyword>
<keyword evidence="6 7" id="KW-0472">Membrane</keyword>
<name>A0A381UUE1_9ZZZZ</name>
<feature type="non-terminal residue" evidence="8">
    <location>
        <position position="1"/>
    </location>
</feature>
<organism evidence="8">
    <name type="scientific">marine metagenome</name>
    <dbReference type="NCBI Taxonomy" id="408172"/>
    <lineage>
        <taxon>unclassified sequences</taxon>
        <taxon>metagenomes</taxon>
        <taxon>ecological metagenomes</taxon>
    </lineage>
</organism>
<dbReference type="GO" id="GO:0005886">
    <property type="term" value="C:plasma membrane"/>
    <property type="evidence" value="ECO:0007669"/>
    <property type="project" value="TreeGrafter"/>
</dbReference>
<dbReference type="PANTHER" id="PTHR48086">
    <property type="entry name" value="SODIUM/PROLINE SYMPORTER-RELATED"/>
    <property type="match status" value="1"/>
</dbReference>
<feature type="transmembrane region" description="Helical" evidence="7">
    <location>
        <begin position="222"/>
        <end position="239"/>
    </location>
</feature>
<accession>A0A381UUE1</accession>
<comment type="similarity">
    <text evidence="2">Belongs to the sodium:solute symporter (SSF) (TC 2.A.21) family.</text>
</comment>
<dbReference type="Pfam" id="PF00474">
    <property type="entry name" value="SSF"/>
    <property type="match status" value="1"/>
</dbReference>
<reference evidence="8" key="1">
    <citation type="submission" date="2018-05" db="EMBL/GenBank/DDBJ databases">
        <authorList>
            <person name="Lanie J.A."/>
            <person name="Ng W.-L."/>
            <person name="Kazmierczak K.M."/>
            <person name="Andrzejewski T.M."/>
            <person name="Davidsen T.M."/>
            <person name="Wayne K.J."/>
            <person name="Tettelin H."/>
            <person name="Glass J.I."/>
            <person name="Rusch D."/>
            <person name="Podicherti R."/>
            <person name="Tsui H.-C.T."/>
            <person name="Winkler M.E."/>
        </authorList>
    </citation>
    <scope>NUCLEOTIDE SEQUENCE</scope>
</reference>
<proteinExistence type="inferred from homology"/>
<dbReference type="InterPro" id="IPR038377">
    <property type="entry name" value="Na/Glc_symporter_sf"/>
</dbReference>
<keyword evidence="4 7" id="KW-0812">Transmembrane</keyword>
<evidence type="ECO:0000256" key="4">
    <source>
        <dbReference type="ARBA" id="ARBA00022692"/>
    </source>
</evidence>
<feature type="transmembrane region" description="Helical" evidence="7">
    <location>
        <begin position="259"/>
        <end position="281"/>
    </location>
</feature>
<dbReference type="InterPro" id="IPR001734">
    <property type="entry name" value="Na/solute_symporter"/>
</dbReference>
<evidence type="ECO:0008006" key="9">
    <source>
        <dbReference type="Google" id="ProtNLM"/>
    </source>
</evidence>
<evidence type="ECO:0000256" key="3">
    <source>
        <dbReference type="ARBA" id="ARBA00022448"/>
    </source>
</evidence>
<feature type="transmembrane region" description="Helical" evidence="7">
    <location>
        <begin position="121"/>
        <end position="141"/>
    </location>
</feature>
<feature type="transmembrane region" description="Helical" evidence="7">
    <location>
        <begin position="475"/>
        <end position="494"/>
    </location>
</feature>
<dbReference type="EMBL" id="UINC01007154">
    <property type="protein sequence ID" value="SVA31710.1"/>
    <property type="molecule type" value="Genomic_DNA"/>
</dbReference>
<feature type="transmembrane region" description="Helical" evidence="7">
    <location>
        <begin position="6"/>
        <end position="26"/>
    </location>
</feature>
<comment type="subcellular location">
    <subcellularLocation>
        <location evidence="1">Membrane</location>
        <topology evidence="1">Multi-pass membrane protein</topology>
    </subcellularLocation>
</comment>
<sequence length="500" mass="54533">VGVISTIDYVIIAIYLAGMVGVGIWFAKKHTDFDDFFLAGRSLTTPLLITTLISTYYGIDVLFGDSQLGFTDGVVAWFGYARPTYAFFLIAAFLLAQRLREEDFKSLPDILDKYYGKNTRYVGAVTSFIYSLPALSLYGFGMLGDVILGWEPIVGMLVLGGIALVYTLTGGFWAVVLTDSIQFVLMCVVLAMAFPFAMNLIGGFDIMIEKLEPNYFDSMGDLSIWLIIIYASTGLAILVEPTFYQRVFAAKSYKNIRNALIIGIFIWGSYDWIITILAMAAKTGTLVGKTIIDPGTGALIQKTIIDPGVAPDAALLTVMVAALPAGALGLFMAGVLSTEMSTLDSYCLVAGGNVAYDIYKPAIKPDATDQELIKTTRYGILLSWVLGFAMAVSFEQMLGLWVFMASILISSVLVPILLGLYVPKFRKPLAGFLSAGLGLSSTVILNVYIMMNGTFDLEEETYIVQWLGIDFLQEFVMYITVPISLIGFFIGLALDKGGRS</sequence>
<feature type="transmembrane region" description="Helical" evidence="7">
    <location>
        <begin position="429"/>
        <end position="451"/>
    </location>
</feature>
<keyword evidence="3" id="KW-0813">Transport</keyword>
<dbReference type="AlphaFoldDB" id="A0A381UUE1"/>